<keyword evidence="1" id="KW-0132">Cell division</keyword>
<dbReference type="SMART" id="SM00385">
    <property type="entry name" value="CYCLIN"/>
    <property type="match status" value="2"/>
</dbReference>
<dbReference type="Pfam" id="PF02984">
    <property type="entry name" value="Cyclin_C"/>
    <property type="match status" value="1"/>
</dbReference>
<dbReference type="InterPro" id="IPR036915">
    <property type="entry name" value="Cyclin-like_sf"/>
</dbReference>
<dbReference type="EMBL" id="PJQM01007288">
    <property type="protein sequence ID" value="RCH78380.1"/>
    <property type="molecule type" value="Genomic_DNA"/>
</dbReference>
<dbReference type="Proteomes" id="UP000253551">
    <property type="component" value="Unassembled WGS sequence"/>
</dbReference>
<dbReference type="STRING" id="4846.A0A367IL38"/>
<feature type="non-terminal residue" evidence="8">
    <location>
        <position position="1"/>
    </location>
</feature>
<evidence type="ECO:0000256" key="2">
    <source>
        <dbReference type="ARBA" id="ARBA00023127"/>
    </source>
</evidence>
<dbReference type="GO" id="GO:0016538">
    <property type="term" value="F:cyclin-dependent protein serine/threonine kinase regulator activity"/>
    <property type="evidence" value="ECO:0007669"/>
    <property type="project" value="InterPro"/>
</dbReference>
<keyword evidence="3" id="KW-0131">Cell cycle</keyword>
<evidence type="ECO:0000259" key="6">
    <source>
        <dbReference type="SMART" id="SM00385"/>
    </source>
</evidence>
<dbReference type="SMART" id="SM01332">
    <property type="entry name" value="Cyclin_C"/>
    <property type="match status" value="1"/>
</dbReference>
<comment type="similarity">
    <text evidence="4">Belongs to the cyclin family.</text>
</comment>
<feature type="domain" description="Cyclin-like" evidence="6">
    <location>
        <begin position="219"/>
        <end position="303"/>
    </location>
</feature>
<keyword evidence="9" id="KW-1185">Reference proteome</keyword>
<dbReference type="PIRSF" id="PIRSF001771">
    <property type="entry name" value="Cyclin_A_B_D_E"/>
    <property type="match status" value="1"/>
</dbReference>
<feature type="non-terminal residue" evidence="8">
    <location>
        <position position="428"/>
    </location>
</feature>
<reference evidence="8 9" key="1">
    <citation type="journal article" date="2018" name="G3 (Bethesda)">
        <title>Phylogenetic and Phylogenomic Definition of Rhizopus Species.</title>
        <authorList>
            <person name="Gryganskyi A.P."/>
            <person name="Golan J."/>
            <person name="Dolatabadi S."/>
            <person name="Mondo S."/>
            <person name="Robb S."/>
            <person name="Idnurm A."/>
            <person name="Muszewska A."/>
            <person name="Steczkiewicz K."/>
            <person name="Masonjones S."/>
            <person name="Liao H.L."/>
            <person name="Gajdeczka M.T."/>
            <person name="Anike F."/>
            <person name="Vuek A."/>
            <person name="Anishchenko I.M."/>
            <person name="Voigt K."/>
            <person name="de Hoog G.S."/>
            <person name="Smith M.E."/>
            <person name="Heitman J."/>
            <person name="Vilgalys R."/>
            <person name="Stajich J.E."/>
        </authorList>
    </citation>
    <scope>NUCLEOTIDE SEQUENCE [LARGE SCALE GENOMIC DNA]</scope>
    <source>
        <strain evidence="8 9">LSU 92-RS-03</strain>
    </source>
</reference>
<keyword evidence="2 4" id="KW-0195">Cyclin</keyword>
<dbReference type="InterPro" id="IPR046965">
    <property type="entry name" value="Cyclin_A/B-like"/>
</dbReference>
<comment type="caution">
    <text evidence="8">The sequence shown here is derived from an EMBL/GenBank/DDBJ whole genome shotgun (WGS) entry which is preliminary data.</text>
</comment>
<protein>
    <submittedName>
        <fullName evidence="8">G2/mitotic-specific cyclin</fullName>
    </submittedName>
</protein>
<dbReference type="SUPFAM" id="SSF47954">
    <property type="entry name" value="Cyclin-like"/>
    <property type="match status" value="2"/>
</dbReference>
<dbReference type="InterPro" id="IPR004367">
    <property type="entry name" value="Cyclin_C-dom"/>
</dbReference>
<gene>
    <name evidence="8" type="primary">CLB2_1</name>
    <name evidence="8" type="ORF">CU098_000711</name>
</gene>
<organism evidence="8 9">
    <name type="scientific">Rhizopus stolonifer</name>
    <name type="common">Rhizopus nigricans</name>
    <dbReference type="NCBI Taxonomy" id="4846"/>
    <lineage>
        <taxon>Eukaryota</taxon>
        <taxon>Fungi</taxon>
        <taxon>Fungi incertae sedis</taxon>
        <taxon>Mucoromycota</taxon>
        <taxon>Mucoromycotina</taxon>
        <taxon>Mucoromycetes</taxon>
        <taxon>Mucorales</taxon>
        <taxon>Mucorineae</taxon>
        <taxon>Rhizopodaceae</taxon>
        <taxon>Rhizopus</taxon>
    </lineage>
</organism>
<evidence type="ECO:0000256" key="5">
    <source>
        <dbReference type="SAM" id="MobiDB-lite"/>
    </source>
</evidence>
<feature type="domain" description="Cyclin-like" evidence="6">
    <location>
        <begin position="316"/>
        <end position="398"/>
    </location>
</feature>
<feature type="region of interest" description="Disordered" evidence="5">
    <location>
        <begin position="1"/>
        <end position="26"/>
    </location>
</feature>
<dbReference type="AlphaFoldDB" id="A0A367IL38"/>
<name>A0A367IL38_RHIST</name>
<evidence type="ECO:0000313" key="9">
    <source>
        <dbReference type="Proteomes" id="UP000253551"/>
    </source>
</evidence>
<dbReference type="GO" id="GO:0051301">
    <property type="term" value="P:cell division"/>
    <property type="evidence" value="ECO:0007669"/>
    <property type="project" value="UniProtKB-KW"/>
</dbReference>
<dbReference type="InterPro" id="IPR006671">
    <property type="entry name" value="Cyclin_N"/>
</dbReference>
<dbReference type="Pfam" id="PF00134">
    <property type="entry name" value="Cyclin_N"/>
    <property type="match status" value="1"/>
</dbReference>
<dbReference type="InterPro" id="IPR048258">
    <property type="entry name" value="Cyclins_cyclin-box"/>
</dbReference>
<sequence>STQIPGGNKLEASDDAQAKKKNTQQEADAIQAALVKDFFEDNKSRYEENSEAHISIVPIVPIKVPDSVKPMLRKRIFMQQNRKRPREEQDNEGIKPYKNIDTQLNAPLVHLDNHNETLGFNDGQELQPHDLVPKHLQLELNDEAIAFDKKQDLRAQSVMLQMKSSFEEVQCNDPMMVAEYTVEIFERLKMAENDYRPDANYIDKIQREITWSTRGVLIDWVIEIHYLFSLLPETLFLAINIIDRFLSVRRVALAKLQLVGAAALFVATKFEEMYCPSLEDFLSTTDGQIDEDEFVRAECLVLQVLDFHICYANPLNFLRRLLAIDGDDQRSTRILSKYLMEVCAIDHRTMAIKPSLAAAASVCLARRMLGRTKWPAELEKLSGYTIHDLKPVVEDTLDYLSQPVVHDAFFKKWFSKRLSRVSIFARDW</sequence>
<dbReference type="InterPro" id="IPR013763">
    <property type="entry name" value="Cyclin-like_dom"/>
</dbReference>
<evidence type="ECO:0000256" key="1">
    <source>
        <dbReference type="ARBA" id="ARBA00022618"/>
    </source>
</evidence>
<dbReference type="InterPro" id="IPR039361">
    <property type="entry name" value="Cyclin"/>
</dbReference>
<feature type="domain" description="Cyclin C-terminal" evidence="7">
    <location>
        <begin position="312"/>
        <end position="427"/>
    </location>
</feature>
<dbReference type="FunFam" id="1.10.472.10:FF:000001">
    <property type="entry name" value="G2/mitotic-specific cyclin"/>
    <property type="match status" value="1"/>
</dbReference>
<dbReference type="PANTHER" id="PTHR10177">
    <property type="entry name" value="CYCLINS"/>
    <property type="match status" value="1"/>
</dbReference>
<proteinExistence type="inferred from homology"/>
<accession>A0A367IL38</accession>
<evidence type="ECO:0000259" key="7">
    <source>
        <dbReference type="SMART" id="SM01332"/>
    </source>
</evidence>
<evidence type="ECO:0000256" key="4">
    <source>
        <dbReference type="RuleBase" id="RU000383"/>
    </source>
</evidence>
<dbReference type="GO" id="GO:0044772">
    <property type="term" value="P:mitotic cell cycle phase transition"/>
    <property type="evidence" value="ECO:0007669"/>
    <property type="project" value="InterPro"/>
</dbReference>
<dbReference type="OrthoDB" id="5590282at2759"/>
<evidence type="ECO:0000256" key="3">
    <source>
        <dbReference type="ARBA" id="ARBA00023306"/>
    </source>
</evidence>
<evidence type="ECO:0000313" key="8">
    <source>
        <dbReference type="EMBL" id="RCH78380.1"/>
    </source>
</evidence>
<dbReference type="Gene3D" id="1.10.472.10">
    <property type="entry name" value="Cyclin-like"/>
    <property type="match status" value="2"/>
</dbReference>
<dbReference type="PROSITE" id="PS00292">
    <property type="entry name" value="CYCLINS"/>
    <property type="match status" value="1"/>
</dbReference>